<keyword evidence="6" id="KW-1185">Reference proteome</keyword>
<accession>A0A316UUV9</accession>
<evidence type="ECO:0000256" key="3">
    <source>
        <dbReference type="ARBA" id="ARBA00023242"/>
    </source>
</evidence>
<feature type="region of interest" description="Disordered" evidence="4">
    <location>
        <begin position="237"/>
        <end position="387"/>
    </location>
</feature>
<evidence type="ECO:0000313" key="5">
    <source>
        <dbReference type="EMBL" id="PWN29096.1"/>
    </source>
</evidence>
<gene>
    <name evidence="5" type="ORF">BDZ90DRAFT_273949</name>
</gene>
<comment type="subcellular location">
    <subcellularLocation>
        <location evidence="1">Nucleus</location>
    </subcellularLocation>
</comment>
<evidence type="ECO:0000256" key="1">
    <source>
        <dbReference type="ARBA" id="ARBA00004123"/>
    </source>
</evidence>
<evidence type="ECO:0000256" key="2">
    <source>
        <dbReference type="ARBA" id="ARBA00007643"/>
    </source>
</evidence>
<feature type="compositionally biased region" description="Acidic residues" evidence="4">
    <location>
        <begin position="55"/>
        <end position="67"/>
    </location>
</feature>
<evidence type="ECO:0000313" key="6">
    <source>
        <dbReference type="Proteomes" id="UP000245884"/>
    </source>
</evidence>
<sequence length="387" mass="42209">MSPPPPHSHPEEDESGPSTSKAPVFKKRSRPAKAAAIVKPAGPANGSSGEAAEHSEDDEDDGDEEVSVADLIALRNLQRKPTGIELEKLNKGLRKKKKKAKKEGPKTEEDRWKEQMEKGGLVRPGSLKAPAGKDDDDDEEEGGAASGNKARNRLARQDNFQGETNAIDVDKHMMAYIEEEMRKRRAALGEGGDNAGAAGDTASQARAVLSNPEDELYKVAEKYTRLQQEARNAALASKLLSTRSRPDDEEGEGSVGLSSAMLSGIPEVELGMDSRLKNIEDTERAKRLMREERAQRPRRNDEEGESSEAMLAKARFFSPRNQTRSDAQALAEARAEASGQPPPQASSSGGGAGQKRSHSGGDDRRNMASDELVMQRFKKRQMNQMKR</sequence>
<proteinExistence type="inferred from homology"/>
<dbReference type="EMBL" id="KZ819664">
    <property type="protein sequence ID" value="PWN29096.1"/>
    <property type="molecule type" value="Genomic_DNA"/>
</dbReference>
<dbReference type="PANTHER" id="PTHR13486">
    <property type="entry name" value="TELOMERE LENGTH AND SILENCING PROTEIN 1 TLS1 FAMILY MEMBER"/>
    <property type="match status" value="1"/>
</dbReference>
<evidence type="ECO:0000256" key="4">
    <source>
        <dbReference type="SAM" id="MobiDB-lite"/>
    </source>
</evidence>
<feature type="compositionally biased region" description="Low complexity" evidence="4">
    <location>
        <begin position="327"/>
        <end position="339"/>
    </location>
</feature>
<protein>
    <recommendedName>
        <fullName evidence="7">Hepatocellular carcinoma-associated antigen 59 domain-containing protein</fullName>
    </recommendedName>
</protein>
<dbReference type="STRING" id="1569628.A0A316UUV9"/>
<dbReference type="OrthoDB" id="5627at2759"/>
<dbReference type="Proteomes" id="UP000245884">
    <property type="component" value="Unassembled WGS sequence"/>
</dbReference>
<evidence type="ECO:0008006" key="7">
    <source>
        <dbReference type="Google" id="ProtNLM"/>
    </source>
</evidence>
<feature type="compositionally biased region" description="Basic and acidic residues" evidence="4">
    <location>
        <begin position="272"/>
        <end position="301"/>
    </location>
</feature>
<name>A0A316UUV9_9BASI</name>
<organism evidence="5 6">
    <name type="scientific">Jaminaea rosea</name>
    <dbReference type="NCBI Taxonomy" id="1569628"/>
    <lineage>
        <taxon>Eukaryota</taxon>
        <taxon>Fungi</taxon>
        <taxon>Dikarya</taxon>
        <taxon>Basidiomycota</taxon>
        <taxon>Ustilaginomycotina</taxon>
        <taxon>Exobasidiomycetes</taxon>
        <taxon>Microstromatales</taxon>
        <taxon>Microstromatales incertae sedis</taxon>
        <taxon>Jaminaea</taxon>
    </lineage>
</organism>
<comment type="similarity">
    <text evidence="2">Belongs to the TLS1 family.</text>
</comment>
<dbReference type="GO" id="GO:0005681">
    <property type="term" value="C:spliceosomal complex"/>
    <property type="evidence" value="ECO:0007669"/>
    <property type="project" value="TreeGrafter"/>
</dbReference>
<dbReference type="Pfam" id="PF07052">
    <property type="entry name" value="Hep_59"/>
    <property type="match status" value="1"/>
</dbReference>
<keyword evidence="3" id="KW-0539">Nucleus</keyword>
<dbReference type="GO" id="GO:0000398">
    <property type="term" value="P:mRNA splicing, via spliceosome"/>
    <property type="evidence" value="ECO:0007669"/>
    <property type="project" value="TreeGrafter"/>
</dbReference>
<dbReference type="RefSeq" id="XP_025363708.1">
    <property type="nucleotide sequence ID" value="XM_025508820.1"/>
</dbReference>
<feature type="compositionally biased region" description="Basic residues" evidence="4">
    <location>
        <begin position="376"/>
        <end position="387"/>
    </location>
</feature>
<feature type="compositionally biased region" description="Basic and acidic residues" evidence="4">
    <location>
        <begin position="102"/>
        <end position="117"/>
    </location>
</feature>
<dbReference type="PANTHER" id="PTHR13486:SF2">
    <property type="entry name" value="SPLICING FACTOR C9ORF78"/>
    <property type="match status" value="1"/>
</dbReference>
<feature type="region of interest" description="Disordered" evidence="4">
    <location>
        <begin position="1"/>
        <end position="166"/>
    </location>
</feature>
<reference evidence="5 6" key="1">
    <citation type="journal article" date="2018" name="Mol. Biol. Evol.">
        <title>Broad Genomic Sampling Reveals a Smut Pathogenic Ancestry of the Fungal Clade Ustilaginomycotina.</title>
        <authorList>
            <person name="Kijpornyongpan T."/>
            <person name="Mondo S.J."/>
            <person name="Barry K."/>
            <person name="Sandor L."/>
            <person name="Lee J."/>
            <person name="Lipzen A."/>
            <person name="Pangilinan J."/>
            <person name="LaButti K."/>
            <person name="Hainaut M."/>
            <person name="Henrissat B."/>
            <person name="Grigoriev I.V."/>
            <person name="Spatafora J.W."/>
            <person name="Aime M.C."/>
        </authorList>
    </citation>
    <scope>NUCLEOTIDE SEQUENCE [LARGE SCALE GENOMIC DNA]</scope>
    <source>
        <strain evidence="5 6">MCA 5214</strain>
    </source>
</reference>
<dbReference type="AlphaFoldDB" id="A0A316UUV9"/>
<dbReference type="GeneID" id="37030643"/>
<dbReference type="InterPro" id="IPR010756">
    <property type="entry name" value="Tls1-like"/>
</dbReference>
<feature type="compositionally biased region" description="Basic and acidic residues" evidence="4">
    <location>
        <begin position="359"/>
        <end position="368"/>
    </location>
</feature>
<feature type="compositionally biased region" description="Basic residues" evidence="4">
    <location>
        <begin position="91"/>
        <end position="101"/>
    </location>
</feature>